<reference evidence="2 3" key="1">
    <citation type="journal article" date="2016" name="Int. J. Syst. Evol. Microbiol.">
        <title>Oceanobacillus halophilus sp. nov., a novel moderately halophilic bacterium from a hypersaline lake.</title>
        <authorList>
            <person name="Amoozegar M.A."/>
            <person name="Bagheri M."/>
            <person name="Makhdoumi A."/>
            <person name="Nikou M.M."/>
            <person name="Fazeli S.A.S."/>
            <person name="Schumann P."/>
            <person name="Sproer C."/>
            <person name="Sanchez-Porro C."/>
            <person name="Ventosa A."/>
        </authorList>
    </citation>
    <scope>NUCLEOTIDE SEQUENCE [LARGE SCALE GENOMIC DNA]</scope>
    <source>
        <strain evidence="2 3">DSM 23996</strain>
    </source>
</reference>
<feature type="domain" description="Bacterial Ig-like" evidence="1">
    <location>
        <begin position="199"/>
        <end position="241"/>
    </location>
</feature>
<dbReference type="InterPro" id="IPR046878">
    <property type="entry name" value="Big_14"/>
</dbReference>
<dbReference type="OrthoDB" id="2965516at2"/>
<evidence type="ECO:0000313" key="3">
    <source>
        <dbReference type="Proteomes" id="UP000269301"/>
    </source>
</evidence>
<organism evidence="2 3">
    <name type="scientific">Oceanobacillus halophilus</name>
    <dbReference type="NCBI Taxonomy" id="930130"/>
    <lineage>
        <taxon>Bacteria</taxon>
        <taxon>Bacillati</taxon>
        <taxon>Bacillota</taxon>
        <taxon>Bacilli</taxon>
        <taxon>Bacillales</taxon>
        <taxon>Bacillaceae</taxon>
        <taxon>Oceanobacillus</taxon>
    </lineage>
</organism>
<dbReference type="Pfam" id="PF20251">
    <property type="entry name" value="Big_14"/>
    <property type="match status" value="1"/>
</dbReference>
<sequence length="241" mass="27003">MTWKTIFISIISLFLFLMISGCGSNVKNENIPAEEEWGEGLGELPNKIGEEQDLYGTNFLSPGKSTNAHKLSEYTEYQTPTGNWFLHDGQGHLGYGITSGTQKTGSPIFIDLISHEGNGTTINKEIHIQLTQRNSELEKMELIIEETKSLGAIKGEERIYSAKLPEQENVFYILSAEIIDEHGEVEDTLISLIYVPSEEMNVEINTNKETYQSTDSEATLKIKNDGPTILQLGKHYSLEKK</sequence>
<dbReference type="EMBL" id="RBZP01000036">
    <property type="protein sequence ID" value="RKQ28124.1"/>
    <property type="molecule type" value="Genomic_DNA"/>
</dbReference>
<comment type="caution">
    <text evidence="2">The sequence shown here is derived from an EMBL/GenBank/DDBJ whole genome shotgun (WGS) entry which is preliminary data.</text>
</comment>
<dbReference type="Proteomes" id="UP000269301">
    <property type="component" value="Unassembled WGS sequence"/>
</dbReference>
<evidence type="ECO:0000313" key="2">
    <source>
        <dbReference type="EMBL" id="RKQ28124.1"/>
    </source>
</evidence>
<accession>A0A494ZRH5</accession>
<protein>
    <recommendedName>
        <fullName evidence="1">Bacterial Ig-like domain-containing protein</fullName>
    </recommendedName>
</protein>
<evidence type="ECO:0000259" key="1">
    <source>
        <dbReference type="Pfam" id="PF20251"/>
    </source>
</evidence>
<dbReference type="PROSITE" id="PS51257">
    <property type="entry name" value="PROKAR_LIPOPROTEIN"/>
    <property type="match status" value="1"/>
</dbReference>
<keyword evidence="3" id="KW-1185">Reference proteome</keyword>
<proteinExistence type="predicted"/>
<dbReference type="AlphaFoldDB" id="A0A494ZRH5"/>
<gene>
    <name evidence="2" type="ORF">D8M06_19350</name>
</gene>
<name>A0A494ZRH5_9BACI</name>